<feature type="domain" description="Glycosyltransferase subfamily 4-like N-terminal" evidence="2">
    <location>
        <begin position="936"/>
        <end position="1085"/>
    </location>
</feature>
<dbReference type="GO" id="GO:0016757">
    <property type="term" value="F:glycosyltransferase activity"/>
    <property type="evidence" value="ECO:0007669"/>
    <property type="project" value="UniProtKB-KW"/>
</dbReference>
<name>A0A1D8AVN5_9BACT</name>
<keyword evidence="4" id="KW-1185">Reference proteome</keyword>
<dbReference type="PANTHER" id="PTHR43179">
    <property type="entry name" value="RHAMNOSYLTRANSFERASE WBBL"/>
    <property type="match status" value="1"/>
</dbReference>
<dbReference type="Gene3D" id="3.90.550.10">
    <property type="entry name" value="Spore Coat Polysaccharide Biosynthesis Protein SpsA, Chain A"/>
    <property type="match status" value="2"/>
</dbReference>
<dbReference type="InterPro" id="IPR001296">
    <property type="entry name" value="Glyco_trans_1"/>
</dbReference>
<dbReference type="PATRIC" id="fig|1838286.3.peg.2044"/>
<evidence type="ECO:0000313" key="3">
    <source>
        <dbReference type="EMBL" id="AOS44960.1"/>
    </source>
</evidence>
<dbReference type="PANTHER" id="PTHR43179:SF7">
    <property type="entry name" value="RHAMNOSYLTRANSFERASE WBBL"/>
    <property type="match status" value="1"/>
</dbReference>
<gene>
    <name evidence="3" type="primary">tuaC_1</name>
    <name evidence="3" type="ORF">Verru16b_02029</name>
</gene>
<proteinExistence type="predicted"/>
<dbReference type="Pfam" id="PF13641">
    <property type="entry name" value="Glyco_tranf_2_3"/>
    <property type="match status" value="1"/>
</dbReference>
<protein>
    <submittedName>
        <fullName evidence="3">Teichuronic acid biosynthesis glycosyltransferase TuaC</fullName>
        <ecNumber evidence="3">2.4.-.-</ecNumber>
    </submittedName>
</protein>
<reference evidence="3 4" key="1">
    <citation type="submission" date="2016-06" db="EMBL/GenBank/DDBJ databases">
        <title>Three novel species with peptidoglycan cell walls form the new genus Lacunisphaera gen. nov. in the family Opitutaceae of the verrucomicrobial subdivision 4.</title>
        <authorList>
            <person name="Rast P."/>
            <person name="Gloeckner I."/>
            <person name="Jogler M."/>
            <person name="Boedeker C."/>
            <person name="Jeske O."/>
            <person name="Wiegand S."/>
            <person name="Reinhardt R."/>
            <person name="Schumann P."/>
            <person name="Rohde M."/>
            <person name="Spring S."/>
            <person name="Gloeckner F.O."/>
            <person name="Jogler C."/>
        </authorList>
    </citation>
    <scope>NUCLEOTIDE SEQUENCE [LARGE SCALE GENOMIC DNA]</scope>
    <source>
        <strain evidence="3 4">IG16b</strain>
    </source>
</reference>
<dbReference type="SUPFAM" id="SSF53448">
    <property type="entry name" value="Nucleotide-diphospho-sugar transferases"/>
    <property type="match status" value="2"/>
</dbReference>
<sequence length="1292" mass="144268">MNENDSYIFDVELPVDWTFAGEPTWISGWFLSKTSAYFSDIRAVTGGAVHLGILGIPRPEVEERHRGHAGLPHAGFVLQVRPPLGAKDLRLELLDAGGRWVEIWRTGIRVKQGPAPGGRLNAGIVPDQLRKLLQARRADPAADLAPRARRLARESAVIPLDSLPNPPFFGALEKPLLTGGSQFGKVSVEGWIIHREQRIRRLVASTHPLVEVEMDYGDRERLDAGEMFPGHPYARHSQYFGMVDIDEQADDPACLKVFADLEDGTRHLVFVRRFYQRGCTQEERPLPEFSRATFLETALAFASACRAEDIRLGRLSDYWRQCGVAYRLYRQFAPTSLAHLQAGPIEPYLAWQRAHALTPRLRSLLESAATPATPDHPRFTVLVDPRGCTPAQLARLGASLTAQIYPHWQACFVGAPAPAGDSRILSQTAAQPADFIRACNTAAHAAKGTHLTLLPGHARLSPDALGEIAGALTATPELELVYTDEDRMDDAGRRSSPVFKPAWSPALADSGLFPGHLTVVRQDRFLELGSFREDYPLRPWFDLLLRLTDRLEAARVAHVPLVCAHADAGIPEQTPPSDPTVEEARRALADAARRRGRATAPFLPEAGHHRQVRFHQFRPEPGILARLPVTIVIPTRDRLHLLQECVELLEETVDWRHVKLVIVDDHSRDADAVRYLELIQQRTDLRCVVVRPADRAAPFNYSHLVNLAGPHLDTPLVLHLNNDVNALEPGWLEEMATWFLQPDIGVVGAKLIYPDRTLNHTGIIIGPHGGLADTPFAKLPPAEVPVVWHEAAREVSAVTGACLLTRTDLYRELGGFDEPDFGVAYNDVDYCLRVRAAGRRVIYTPQAKLMHWGSATRGVTFDDREHIAFVRRYPQFADPYLSPHLTLAGNRLVCTPATPVRAGRAGKLRLLLLTHNLNLEGAPLFLLEYATWMVCEAGFTLEVLASQDGPLRAAYEALGAHITVVDAAPLYASPDEETFHQRLGDIKHRLDWDHIDLVVCNTLVSFWGVLLAARAGKPSLFYIHESSTVFRFFERKLELSLHRLVAEAFHGATRALFLCDATRAYYEDHNVSGNFRIVPSWINLDDIDTFRAAHTRAAMRRKHGFADDETIIANIGTVCERKGQHVFLRAIEHFNRQGHRGKFRFVLVGARPGIYLDLLKRDIARMGLPNLTLIPETREVFDFFVAADQFVCTSYEESFPRVVMEAMAFRTPIVTTDVHGIAEMIGQRQHGYLVSAGDHLGLSRMMWTCLAKERSGKSLTPTAYSKALRTYDHRKVLPFHVALAREACLAHP</sequence>
<dbReference type="CDD" id="cd03801">
    <property type="entry name" value="GT4_PimA-like"/>
    <property type="match status" value="1"/>
</dbReference>
<dbReference type="EMBL" id="CP016094">
    <property type="protein sequence ID" value="AOS44960.1"/>
    <property type="molecule type" value="Genomic_DNA"/>
</dbReference>
<dbReference type="OrthoDB" id="506201at2"/>
<dbReference type="InterPro" id="IPR028098">
    <property type="entry name" value="Glyco_trans_4-like_N"/>
</dbReference>
<dbReference type="SUPFAM" id="SSF53756">
    <property type="entry name" value="UDP-Glycosyltransferase/glycogen phosphorylase"/>
    <property type="match status" value="1"/>
</dbReference>
<dbReference type="Gene3D" id="3.40.50.2000">
    <property type="entry name" value="Glycogen Phosphorylase B"/>
    <property type="match status" value="2"/>
</dbReference>
<keyword evidence="3" id="KW-0808">Transferase</keyword>
<dbReference type="RefSeq" id="WP_069962159.1">
    <property type="nucleotide sequence ID" value="NZ_CP016094.1"/>
</dbReference>
<dbReference type="EC" id="2.4.-.-" evidence="3"/>
<dbReference type="STRING" id="1838286.Verru16b_02029"/>
<dbReference type="Pfam" id="PF00534">
    <property type="entry name" value="Glycos_transf_1"/>
    <property type="match status" value="1"/>
</dbReference>
<dbReference type="Proteomes" id="UP000095228">
    <property type="component" value="Chromosome"/>
</dbReference>
<keyword evidence="3" id="KW-0328">Glycosyltransferase</keyword>
<evidence type="ECO:0000313" key="4">
    <source>
        <dbReference type="Proteomes" id="UP000095228"/>
    </source>
</evidence>
<dbReference type="InterPro" id="IPR029044">
    <property type="entry name" value="Nucleotide-diphossugar_trans"/>
</dbReference>
<feature type="domain" description="Glycosyl transferase family 1" evidence="1">
    <location>
        <begin position="1097"/>
        <end position="1246"/>
    </location>
</feature>
<dbReference type="KEGG" id="obg:Verru16b_02029"/>
<evidence type="ECO:0000259" key="2">
    <source>
        <dbReference type="Pfam" id="PF13439"/>
    </source>
</evidence>
<accession>A0A1D8AVN5</accession>
<organism evidence="3 4">
    <name type="scientific">Lacunisphaera limnophila</name>
    <dbReference type="NCBI Taxonomy" id="1838286"/>
    <lineage>
        <taxon>Bacteria</taxon>
        <taxon>Pseudomonadati</taxon>
        <taxon>Verrucomicrobiota</taxon>
        <taxon>Opitutia</taxon>
        <taxon>Opitutales</taxon>
        <taxon>Opitutaceae</taxon>
        <taxon>Lacunisphaera</taxon>
    </lineage>
</organism>
<evidence type="ECO:0000259" key="1">
    <source>
        <dbReference type="Pfam" id="PF00534"/>
    </source>
</evidence>
<dbReference type="Pfam" id="PF13439">
    <property type="entry name" value="Glyco_transf_4"/>
    <property type="match status" value="1"/>
</dbReference>